<dbReference type="RefSeq" id="WP_149082997.1">
    <property type="nucleotide sequence ID" value="NZ_VTAW01000040.1"/>
</dbReference>
<evidence type="ECO:0000313" key="5">
    <source>
        <dbReference type="Proteomes" id="UP000324104"/>
    </source>
</evidence>
<evidence type="ECO:0000313" key="4">
    <source>
        <dbReference type="EMBL" id="TYT60494.1"/>
    </source>
</evidence>
<accession>A0A5D5AH85</accession>
<feature type="transmembrane region" description="Helical" evidence="2">
    <location>
        <begin position="105"/>
        <end position="124"/>
    </location>
</feature>
<gene>
    <name evidence="4" type="ORF">FYC77_18595</name>
</gene>
<feature type="domain" description="DUF8163" evidence="3">
    <location>
        <begin position="14"/>
        <end position="161"/>
    </location>
</feature>
<keyword evidence="2" id="KW-1133">Transmembrane helix</keyword>
<feature type="transmembrane region" description="Helical" evidence="2">
    <location>
        <begin position="22"/>
        <end position="46"/>
    </location>
</feature>
<sequence length="183" mass="18840">MDNHSLVADLPIETAEYRWVEIGALLGLSLCFWLAFGAVGVVAGVLTAGVWSLFGVPYAVAVGHVALVSSLAATGVGTMTLAVWGVEVGFGGLVLGSVARRPAPVTLTVVTAASTLALAGLVWAVQSRSVTVAAGVTVVVIALACYSVHRYQLVALGLVSETENSPRSETDYDESVSSPRENP</sequence>
<name>A0A5D5AH85_9EURY</name>
<organism evidence="4 5">
    <name type="scientific">Natrialba swarupiae</name>
    <dbReference type="NCBI Taxonomy" id="2448032"/>
    <lineage>
        <taxon>Archaea</taxon>
        <taxon>Methanobacteriati</taxon>
        <taxon>Methanobacteriota</taxon>
        <taxon>Stenosarchaea group</taxon>
        <taxon>Halobacteria</taxon>
        <taxon>Halobacteriales</taxon>
        <taxon>Natrialbaceae</taxon>
        <taxon>Natrialba</taxon>
    </lineage>
</organism>
<dbReference type="Pfam" id="PF26496">
    <property type="entry name" value="DUF8163"/>
    <property type="match status" value="1"/>
</dbReference>
<reference evidence="4 5" key="1">
    <citation type="submission" date="2019-08" db="EMBL/GenBank/DDBJ databases">
        <title>Archaea genome.</title>
        <authorList>
            <person name="Kajale S."/>
            <person name="Shouche Y."/>
            <person name="Deshpande N."/>
            <person name="Sharma A."/>
        </authorList>
    </citation>
    <scope>NUCLEOTIDE SEQUENCE [LARGE SCALE GENOMIC DNA]</scope>
    <source>
        <strain evidence="4 5">ESP3B_9</strain>
    </source>
</reference>
<evidence type="ECO:0000259" key="3">
    <source>
        <dbReference type="Pfam" id="PF26496"/>
    </source>
</evidence>
<keyword evidence="2" id="KW-0472">Membrane</keyword>
<feature type="region of interest" description="Disordered" evidence="1">
    <location>
        <begin position="164"/>
        <end position="183"/>
    </location>
</feature>
<dbReference type="AlphaFoldDB" id="A0A5D5AH85"/>
<feature type="transmembrane region" description="Helical" evidence="2">
    <location>
        <begin position="53"/>
        <end position="73"/>
    </location>
</feature>
<dbReference type="Proteomes" id="UP000324104">
    <property type="component" value="Unassembled WGS sequence"/>
</dbReference>
<evidence type="ECO:0000256" key="2">
    <source>
        <dbReference type="SAM" id="Phobius"/>
    </source>
</evidence>
<evidence type="ECO:0000256" key="1">
    <source>
        <dbReference type="SAM" id="MobiDB-lite"/>
    </source>
</evidence>
<feature type="transmembrane region" description="Helical" evidence="2">
    <location>
        <begin position="130"/>
        <end position="148"/>
    </location>
</feature>
<proteinExistence type="predicted"/>
<dbReference type="InterPro" id="IPR058477">
    <property type="entry name" value="DUF8163"/>
</dbReference>
<protein>
    <recommendedName>
        <fullName evidence="3">DUF8163 domain-containing protein</fullName>
    </recommendedName>
</protein>
<comment type="caution">
    <text evidence="4">The sequence shown here is derived from an EMBL/GenBank/DDBJ whole genome shotgun (WGS) entry which is preliminary data.</text>
</comment>
<dbReference type="EMBL" id="VTAW01000040">
    <property type="protein sequence ID" value="TYT60494.1"/>
    <property type="molecule type" value="Genomic_DNA"/>
</dbReference>
<keyword evidence="5" id="KW-1185">Reference proteome</keyword>
<keyword evidence="2" id="KW-0812">Transmembrane</keyword>